<evidence type="ECO:0000256" key="1">
    <source>
        <dbReference type="SAM" id="MobiDB-lite"/>
    </source>
</evidence>
<name>A0ABR1ZZ18_9ROSI</name>
<feature type="region of interest" description="Disordered" evidence="1">
    <location>
        <begin position="182"/>
        <end position="201"/>
    </location>
</feature>
<evidence type="ECO:0000313" key="3">
    <source>
        <dbReference type="Proteomes" id="UP001396334"/>
    </source>
</evidence>
<comment type="caution">
    <text evidence="2">The sequence shown here is derived from an EMBL/GenBank/DDBJ whole genome shotgun (WGS) entry which is preliminary data.</text>
</comment>
<organism evidence="2 3">
    <name type="scientific">Hibiscus sabdariffa</name>
    <name type="common">roselle</name>
    <dbReference type="NCBI Taxonomy" id="183260"/>
    <lineage>
        <taxon>Eukaryota</taxon>
        <taxon>Viridiplantae</taxon>
        <taxon>Streptophyta</taxon>
        <taxon>Embryophyta</taxon>
        <taxon>Tracheophyta</taxon>
        <taxon>Spermatophyta</taxon>
        <taxon>Magnoliopsida</taxon>
        <taxon>eudicotyledons</taxon>
        <taxon>Gunneridae</taxon>
        <taxon>Pentapetalae</taxon>
        <taxon>rosids</taxon>
        <taxon>malvids</taxon>
        <taxon>Malvales</taxon>
        <taxon>Malvaceae</taxon>
        <taxon>Malvoideae</taxon>
        <taxon>Hibiscus</taxon>
    </lineage>
</organism>
<evidence type="ECO:0000313" key="2">
    <source>
        <dbReference type="EMBL" id="KAK8485983.1"/>
    </source>
</evidence>
<feature type="compositionally biased region" description="Basic and acidic residues" evidence="1">
    <location>
        <begin position="94"/>
        <end position="103"/>
    </location>
</feature>
<dbReference type="EMBL" id="JBBPBN010000464">
    <property type="protein sequence ID" value="KAK8485983.1"/>
    <property type="molecule type" value="Genomic_DNA"/>
</dbReference>
<feature type="region of interest" description="Disordered" evidence="1">
    <location>
        <begin position="89"/>
        <end position="140"/>
    </location>
</feature>
<dbReference type="Proteomes" id="UP001396334">
    <property type="component" value="Unassembled WGS sequence"/>
</dbReference>
<feature type="compositionally biased region" description="Acidic residues" evidence="1">
    <location>
        <begin position="120"/>
        <end position="133"/>
    </location>
</feature>
<keyword evidence="3" id="KW-1185">Reference proteome</keyword>
<proteinExistence type="predicted"/>
<protein>
    <submittedName>
        <fullName evidence="2">Uncharacterized protein</fullName>
    </submittedName>
</protein>
<gene>
    <name evidence="2" type="ORF">V6N11_029072</name>
</gene>
<accession>A0ABR1ZZ18</accession>
<reference evidence="2 3" key="1">
    <citation type="journal article" date="2024" name="G3 (Bethesda)">
        <title>Genome assembly of Hibiscus sabdariffa L. provides insights into metabolisms of medicinal natural products.</title>
        <authorList>
            <person name="Kim T."/>
        </authorList>
    </citation>
    <scope>NUCLEOTIDE SEQUENCE [LARGE SCALE GENOMIC DNA]</scope>
    <source>
        <strain evidence="2">TK-2024</strain>
        <tissue evidence="2">Old leaves</tissue>
    </source>
</reference>
<sequence length="201" mass="23025">MMLPKEITPEQRHERVETDNVDINATTSHQGPILQELQNALASEYAQDQDRAIRKVLCKKFPRVVAMFPEFLTYILEDLAQPLVHDAEISSTSNDKDDNKEDNVQDDILQDVDIEKVNEDDHEEEQSFDEENLNQDREDAKKLLYLNDDKDVRDAAAEEDHDLDVEHIISNVVEDLLKEAVESLPKKSTATPVGGDDENWK</sequence>